<sequence length="546" mass="60753">MAVVAISLEANNSHIESVSQLFKFAKQYNETYMGVASVRGVKCNHWRACITVQNFSSYNLDYYFSVPGWKTTWQHSTVVRAVINGSRSARTPNGKHDFYHVYDFINFHPGRPDPSNFQLPEGYYCKGLKGGNKTVPKVPSVFSLEFETVLSRNISNHSLYIVSNWKEIYDFEKKLVLLKLPNWHNSIGGPVILIHDFNTGIRYNISTGKSGTVCAASLLTAKNADNWFAADAGHHHIRMKTTHDLFNTPQRNGSSPLVYKGSASVRGINADIWVGKTLMKDRTTNESHEVKYTCCHGVVLFKPNWRVMSGSQHNQHQVPVRLDWYSQRGHIVMNMFNFDAEAAETTAFDIKPCLKWDEQRFIQFGLSGKYDEYGGSRKFLLALTKTISTVANVSIIRVNGIRLQNNRGAMIVTFILLNKTKPVGGDVEVTVYSEKGLMAALDALKDSVESGKFQLKFQNKTFDAAKSSFFVGLRPTLRPRPPAHSTAKPTGNPGGGSKLKTKGVSSGAAAGISILMLAVGIGGGLLIAHVIMKRRGTSLFQYQRQE</sequence>
<organism evidence="5 6">
    <name type="scientific">Desmophyllum pertusum</name>
    <dbReference type="NCBI Taxonomy" id="174260"/>
    <lineage>
        <taxon>Eukaryota</taxon>
        <taxon>Metazoa</taxon>
        <taxon>Cnidaria</taxon>
        <taxon>Anthozoa</taxon>
        <taxon>Hexacorallia</taxon>
        <taxon>Scleractinia</taxon>
        <taxon>Caryophylliina</taxon>
        <taxon>Caryophylliidae</taxon>
        <taxon>Desmophyllum</taxon>
    </lineage>
</organism>
<dbReference type="InterPro" id="IPR058265">
    <property type="entry name" value="DUF7959"/>
</dbReference>
<protein>
    <submittedName>
        <fullName evidence="5">Uncharacterized protein</fullName>
    </submittedName>
</protein>
<dbReference type="OrthoDB" id="5983572at2759"/>
<feature type="domain" description="LolA-like" evidence="3">
    <location>
        <begin position="11"/>
        <end position="118"/>
    </location>
</feature>
<dbReference type="AlphaFoldDB" id="A0A9X0CCG0"/>
<feature type="transmembrane region" description="Helical" evidence="2">
    <location>
        <begin position="508"/>
        <end position="531"/>
    </location>
</feature>
<evidence type="ECO:0000256" key="1">
    <source>
        <dbReference type="SAM" id="MobiDB-lite"/>
    </source>
</evidence>
<evidence type="ECO:0000313" key="5">
    <source>
        <dbReference type="EMBL" id="KAJ7321501.1"/>
    </source>
</evidence>
<dbReference type="PANTHER" id="PTHR36902">
    <property type="entry name" value="ENRICHED IN SURFACE-LABELED PROTEOME PROTEIN 9"/>
    <property type="match status" value="1"/>
</dbReference>
<evidence type="ECO:0000259" key="3">
    <source>
        <dbReference type="Pfam" id="PF25898"/>
    </source>
</evidence>
<keyword evidence="2" id="KW-0472">Membrane</keyword>
<gene>
    <name evidence="5" type="ORF">OS493_034555</name>
</gene>
<feature type="domain" description="DUF7959" evidence="4">
    <location>
        <begin position="375"/>
        <end position="463"/>
    </location>
</feature>
<dbReference type="Proteomes" id="UP001163046">
    <property type="component" value="Unassembled WGS sequence"/>
</dbReference>
<feature type="domain" description="LolA-like" evidence="3">
    <location>
        <begin position="120"/>
        <end position="354"/>
    </location>
</feature>
<keyword evidence="2" id="KW-1133">Transmembrane helix</keyword>
<reference evidence="5" key="1">
    <citation type="submission" date="2023-01" db="EMBL/GenBank/DDBJ databases">
        <title>Genome assembly of the deep-sea coral Lophelia pertusa.</title>
        <authorList>
            <person name="Herrera S."/>
            <person name="Cordes E."/>
        </authorList>
    </citation>
    <scope>NUCLEOTIDE SEQUENCE</scope>
    <source>
        <strain evidence="5">USNM1676648</strain>
        <tissue evidence="5">Polyp</tissue>
    </source>
</reference>
<dbReference type="EMBL" id="MU827826">
    <property type="protein sequence ID" value="KAJ7321501.1"/>
    <property type="molecule type" value="Genomic_DNA"/>
</dbReference>
<name>A0A9X0CCG0_9CNID</name>
<dbReference type="Pfam" id="PF25898">
    <property type="entry name" value="LolA_2nd_metazoa"/>
    <property type="match status" value="2"/>
</dbReference>
<proteinExistence type="predicted"/>
<dbReference type="Pfam" id="PF25899">
    <property type="entry name" value="DUF7959"/>
    <property type="match status" value="1"/>
</dbReference>
<evidence type="ECO:0000256" key="2">
    <source>
        <dbReference type="SAM" id="Phobius"/>
    </source>
</evidence>
<evidence type="ECO:0000259" key="4">
    <source>
        <dbReference type="Pfam" id="PF25899"/>
    </source>
</evidence>
<feature type="region of interest" description="Disordered" evidence="1">
    <location>
        <begin position="478"/>
        <end position="502"/>
    </location>
</feature>
<accession>A0A9X0CCG0</accession>
<evidence type="ECO:0000313" key="6">
    <source>
        <dbReference type="Proteomes" id="UP001163046"/>
    </source>
</evidence>
<keyword evidence="6" id="KW-1185">Reference proteome</keyword>
<keyword evidence="2" id="KW-0812">Transmembrane</keyword>
<dbReference type="PANTHER" id="PTHR36902:SF1">
    <property type="entry name" value="ENRICHED IN SURFACE-LABELED PROTEOME PROTEIN 9"/>
    <property type="match status" value="1"/>
</dbReference>
<comment type="caution">
    <text evidence="5">The sequence shown here is derived from an EMBL/GenBank/DDBJ whole genome shotgun (WGS) entry which is preliminary data.</text>
</comment>
<dbReference type="InterPro" id="IPR058831">
    <property type="entry name" value="LolA-like_dom_2nd"/>
</dbReference>